<feature type="compositionally biased region" description="Basic and acidic residues" evidence="1">
    <location>
        <begin position="566"/>
        <end position="580"/>
    </location>
</feature>
<protein>
    <submittedName>
        <fullName evidence="2">Uncharacterized protein</fullName>
    </submittedName>
</protein>
<reference evidence="2 3" key="1">
    <citation type="journal article" date="2016" name="Nat. Commun.">
        <title>Extremotolerant tardigrade genome and improved radiotolerance of human cultured cells by tardigrade-unique protein.</title>
        <authorList>
            <person name="Hashimoto T."/>
            <person name="Horikawa D.D."/>
            <person name="Saito Y."/>
            <person name="Kuwahara H."/>
            <person name="Kozuka-Hata H."/>
            <person name="Shin-I T."/>
            <person name="Minakuchi Y."/>
            <person name="Ohishi K."/>
            <person name="Motoyama A."/>
            <person name="Aizu T."/>
            <person name="Enomoto A."/>
            <person name="Kondo K."/>
            <person name="Tanaka S."/>
            <person name="Hara Y."/>
            <person name="Koshikawa S."/>
            <person name="Sagara H."/>
            <person name="Miura T."/>
            <person name="Yokobori S."/>
            <person name="Miyagawa K."/>
            <person name="Suzuki Y."/>
            <person name="Kubo T."/>
            <person name="Oyama M."/>
            <person name="Kohara Y."/>
            <person name="Fujiyama A."/>
            <person name="Arakawa K."/>
            <person name="Katayama T."/>
            <person name="Toyoda A."/>
            <person name="Kunieda T."/>
        </authorList>
    </citation>
    <scope>NUCLEOTIDE SEQUENCE [LARGE SCALE GENOMIC DNA]</scope>
    <source>
        <strain evidence="2 3">YOKOZUNA-1</strain>
    </source>
</reference>
<organism evidence="2 3">
    <name type="scientific">Ramazzottius varieornatus</name>
    <name type="common">Water bear</name>
    <name type="synonym">Tardigrade</name>
    <dbReference type="NCBI Taxonomy" id="947166"/>
    <lineage>
        <taxon>Eukaryota</taxon>
        <taxon>Metazoa</taxon>
        <taxon>Ecdysozoa</taxon>
        <taxon>Tardigrada</taxon>
        <taxon>Eutardigrada</taxon>
        <taxon>Parachela</taxon>
        <taxon>Hypsibioidea</taxon>
        <taxon>Ramazzottiidae</taxon>
        <taxon>Ramazzottius</taxon>
    </lineage>
</organism>
<dbReference type="PANTHER" id="PTHR32122">
    <property type="entry name" value="TATA BOX-BINDING PROTEIN ASSOCIATED FACTOR RNA POLYMERASE I SUBUNIT A"/>
    <property type="match status" value="1"/>
</dbReference>
<feature type="region of interest" description="Disordered" evidence="1">
    <location>
        <begin position="224"/>
        <end position="251"/>
    </location>
</feature>
<dbReference type="GO" id="GO:0006360">
    <property type="term" value="P:transcription by RNA polymerase I"/>
    <property type="evidence" value="ECO:0007669"/>
    <property type="project" value="InterPro"/>
</dbReference>
<gene>
    <name evidence="2" type="primary">RvY_07121-1</name>
    <name evidence="2" type="synonym">RvY_07121.1</name>
    <name evidence="2" type="ORF">RvY_07121</name>
</gene>
<dbReference type="GO" id="GO:0000120">
    <property type="term" value="C:RNA polymerase I transcription regulator complex"/>
    <property type="evidence" value="ECO:0007669"/>
    <property type="project" value="InterPro"/>
</dbReference>
<sequence>MTMRNISPIFSHRGDSEEKAPEENAVAAIADEFEGIVQGFFRGRTGWREWRESLLTAIYARRFGIAVRIIQLILQNLGISQDVWIWRVCLVVMKNMELSDDVYHKLYRVIYFTKTTDYDERRLTLFYAMIGMKKSSMAIDYLEKDMPRKMRAIRKEMKTTYGTDYRRRLHAALQMWRVIVSFWKTDVVSESADIIFDRTLLMDTNDREKFDLSLLGERCTLLDEEKGSDHGGDDENADSEDEAPPEGEDAHPFMVAAGHDIMQSFNMDQKLEVFEHFLGFHADMDTFVWYYIQLAEAAEQIPRLQTTLEKYCEKNAKRPTAFQFLINFHMKYNAEDIGKRRPYLKKLVDLVPYGSHVTQLCLDIQDSDEDLSEGPQLLDMCKLVVHALDYQCHYSDEVLWQRLAKTVANIHTTKDKEVLSFLKQTWSSVRWYWDKLHFRPNRADAEDDRVVRHKVQVCWALYGKDHKYVTKSVKNFSAKSRRKLDKLSQALDRARQVLQSADEVSEEEVDNEPVEVPQSTSKQPIVQPTGRAFAQSAARPNAPPSKGLIDTEDDFSSTSESDAEDDKSKRSKDLDRSMTV</sequence>
<dbReference type="PANTHER" id="PTHR32122:SF1">
    <property type="entry name" value="TATA BOX-BINDING PROTEIN-ASSOCIATED FACTOR RNA POLYMERASE I SUBUNIT A"/>
    <property type="match status" value="1"/>
</dbReference>
<evidence type="ECO:0000313" key="2">
    <source>
        <dbReference type="EMBL" id="GAU95518.1"/>
    </source>
</evidence>
<proteinExistence type="predicted"/>
<feature type="compositionally biased region" description="Acidic residues" evidence="1">
    <location>
        <begin position="234"/>
        <end position="247"/>
    </location>
</feature>
<feature type="compositionally biased region" description="Acidic residues" evidence="1">
    <location>
        <begin position="503"/>
        <end position="513"/>
    </location>
</feature>
<dbReference type="OrthoDB" id="10067984at2759"/>
<keyword evidence="3" id="KW-1185">Reference proteome</keyword>
<feature type="region of interest" description="Disordered" evidence="1">
    <location>
        <begin position="498"/>
        <end position="580"/>
    </location>
</feature>
<dbReference type="AlphaFoldDB" id="A0A1D1VAH8"/>
<dbReference type="InterPro" id="IPR052669">
    <property type="entry name" value="SL1/TIF-IB_Component"/>
</dbReference>
<accession>A0A1D1VAH8</accession>
<dbReference type="InterPro" id="IPR039495">
    <property type="entry name" value="TAF1A"/>
</dbReference>
<comment type="caution">
    <text evidence="2">The sequence shown here is derived from an EMBL/GenBank/DDBJ whole genome shotgun (WGS) entry which is preliminary data.</text>
</comment>
<evidence type="ECO:0000256" key="1">
    <source>
        <dbReference type="SAM" id="MobiDB-lite"/>
    </source>
</evidence>
<name>A0A1D1VAH8_RAMVA</name>
<evidence type="ECO:0000313" key="3">
    <source>
        <dbReference type="Proteomes" id="UP000186922"/>
    </source>
</evidence>
<dbReference type="Proteomes" id="UP000186922">
    <property type="component" value="Unassembled WGS sequence"/>
</dbReference>
<dbReference type="EMBL" id="BDGG01000003">
    <property type="protein sequence ID" value="GAU95518.1"/>
    <property type="molecule type" value="Genomic_DNA"/>
</dbReference>
<feature type="compositionally biased region" description="Acidic residues" evidence="1">
    <location>
        <begin position="550"/>
        <end position="565"/>
    </location>
</feature>
<feature type="compositionally biased region" description="Basic and acidic residues" evidence="1">
    <location>
        <begin position="224"/>
        <end position="233"/>
    </location>
</feature>
<dbReference type="Pfam" id="PF14929">
    <property type="entry name" value="TAF1_subA"/>
    <property type="match status" value="1"/>
</dbReference>